<organism evidence="2 3">
    <name type="scientific">Desulfosporosinus acidiphilus (strain DSM 22704 / JCM 16185 / SJ4)</name>
    <dbReference type="NCBI Taxonomy" id="646529"/>
    <lineage>
        <taxon>Bacteria</taxon>
        <taxon>Bacillati</taxon>
        <taxon>Bacillota</taxon>
        <taxon>Clostridia</taxon>
        <taxon>Eubacteriales</taxon>
        <taxon>Desulfitobacteriaceae</taxon>
        <taxon>Desulfosporosinus</taxon>
    </lineage>
</organism>
<dbReference type="AlphaFoldDB" id="I4DAV4"/>
<reference evidence="2 3" key="1">
    <citation type="journal article" date="2012" name="J. Bacteriol.">
        <title>Complete genome sequences of Desulfosporosinus orientis DSM765T, Desulfosporosinus youngiae DSM17734T, Desulfosporosinus meridiei DSM13257T, and Desulfosporosinus acidiphilus DSM22704T.</title>
        <authorList>
            <person name="Pester M."/>
            <person name="Brambilla E."/>
            <person name="Alazard D."/>
            <person name="Rattei T."/>
            <person name="Weinmaier T."/>
            <person name="Han J."/>
            <person name="Lucas S."/>
            <person name="Lapidus A."/>
            <person name="Cheng J.F."/>
            <person name="Goodwin L."/>
            <person name="Pitluck S."/>
            <person name="Peters L."/>
            <person name="Ovchinnikova G."/>
            <person name="Teshima H."/>
            <person name="Detter J.C."/>
            <person name="Han C.S."/>
            <person name="Tapia R."/>
            <person name="Land M.L."/>
            <person name="Hauser L."/>
            <person name="Kyrpides N.C."/>
            <person name="Ivanova N.N."/>
            <person name="Pagani I."/>
            <person name="Huntmann M."/>
            <person name="Wei C.L."/>
            <person name="Davenport K.W."/>
            <person name="Daligault H."/>
            <person name="Chain P.S."/>
            <person name="Chen A."/>
            <person name="Mavromatis K."/>
            <person name="Markowitz V."/>
            <person name="Szeto E."/>
            <person name="Mikhailova N."/>
            <person name="Pati A."/>
            <person name="Wagner M."/>
            <person name="Woyke T."/>
            <person name="Ollivier B."/>
            <person name="Klenk H.P."/>
            <person name="Spring S."/>
            <person name="Loy A."/>
        </authorList>
    </citation>
    <scope>NUCLEOTIDE SEQUENCE [LARGE SCALE GENOMIC DNA]</scope>
    <source>
        <strain evidence="3">DSM 22704 / JCM 16185 / SJ4</strain>
    </source>
</reference>
<keyword evidence="1" id="KW-0812">Transmembrane</keyword>
<evidence type="ECO:0000313" key="2">
    <source>
        <dbReference type="EMBL" id="AFM42928.1"/>
    </source>
</evidence>
<dbReference type="Proteomes" id="UP000002892">
    <property type="component" value="Chromosome"/>
</dbReference>
<keyword evidence="1" id="KW-0472">Membrane</keyword>
<keyword evidence="1" id="KW-1133">Transmembrane helix</keyword>
<dbReference type="KEGG" id="dai:Desaci_4065"/>
<evidence type="ECO:0000256" key="1">
    <source>
        <dbReference type="SAM" id="Phobius"/>
    </source>
</evidence>
<keyword evidence="3" id="KW-1185">Reference proteome</keyword>
<dbReference type="STRING" id="646529.Desaci_4065"/>
<dbReference type="EMBL" id="CP003639">
    <property type="protein sequence ID" value="AFM42928.1"/>
    <property type="molecule type" value="Genomic_DNA"/>
</dbReference>
<feature type="transmembrane region" description="Helical" evidence="1">
    <location>
        <begin position="255"/>
        <end position="281"/>
    </location>
</feature>
<protein>
    <submittedName>
        <fullName evidence="2">Uncharacterized protein</fullName>
    </submittedName>
</protein>
<name>I4DAV4_DESAJ</name>
<evidence type="ECO:0000313" key="3">
    <source>
        <dbReference type="Proteomes" id="UP000002892"/>
    </source>
</evidence>
<gene>
    <name evidence="2" type="ordered locus">Desaci_4065</name>
</gene>
<sequence>MYVTFFKQRKLRLSTKVIALLLALLMLPWLFIGNISETLLYSIEEPAIEPVSVPSFAPVPAGYPVLVQYVPLDLSAVEGWIQSHYPGSLVDIPMLQAIDQAAKEANVNLGILLGILAAEQSMLSPSIVGYAHAMHYYDNPFDYGVYPGSTFPFAIGAYASAKGASSLAVRSLESFAPGAWRAEQFVQWMGFFENWYVNGITAFSTIGNWGGSVSSVWNSMMQYVVQKAPTWFDNVKTWIHNAVEGVVNWFSEHKVAVLIGALALVAIFLGPEIAAGAMVAFNTSFSQVLATSP</sequence>
<dbReference type="HOGENOM" id="CLU_949055_0_0_9"/>
<dbReference type="RefSeq" id="WP_014828914.1">
    <property type="nucleotide sequence ID" value="NC_018068.1"/>
</dbReference>
<accession>I4DAV4</accession>
<proteinExistence type="predicted"/>